<organism evidence="1 2">
    <name type="scientific">Methylobacterium longum</name>
    <dbReference type="NCBI Taxonomy" id="767694"/>
    <lineage>
        <taxon>Bacteria</taxon>
        <taxon>Pseudomonadati</taxon>
        <taxon>Pseudomonadota</taxon>
        <taxon>Alphaproteobacteria</taxon>
        <taxon>Hyphomicrobiales</taxon>
        <taxon>Methylobacteriaceae</taxon>
        <taxon>Methylobacterium</taxon>
    </lineage>
</organism>
<comment type="caution">
    <text evidence="1">The sequence shown here is derived from an EMBL/GenBank/DDBJ whole genome shotgun (WGS) entry which is preliminary data.</text>
</comment>
<keyword evidence="2" id="KW-1185">Reference proteome</keyword>
<protein>
    <submittedName>
        <fullName evidence="1">Uncharacterized protein</fullName>
    </submittedName>
</protein>
<name>A0ABT8AXE0_9HYPH</name>
<dbReference type="RefSeq" id="WP_238291561.1">
    <property type="nucleotide sequence ID" value="NZ_BPQS01000040.1"/>
</dbReference>
<proteinExistence type="predicted"/>
<dbReference type="EMBL" id="JAUFPT010000100">
    <property type="protein sequence ID" value="MDN3574459.1"/>
    <property type="molecule type" value="Genomic_DNA"/>
</dbReference>
<accession>A0ABT8AXE0</accession>
<sequence>MASVKIRAVSDGTFAVYRDGTAVASGLTRDQAERCATILGWIAQGS</sequence>
<gene>
    <name evidence="1" type="ORF">QWZ18_28095</name>
</gene>
<evidence type="ECO:0000313" key="2">
    <source>
        <dbReference type="Proteomes" id="UP001244297"/>
    </source>
</evidence>
<dbReference type="Proteomes" id="UP001244297">
    <property type="component" value="Unassembled WGS sequence"/>
</dbReference>
<reference evidence="2" key="1">
    <citation type="journal article" date="2019" name="Int. J. Syst. Evol. Microbiol.">
        <title>The Global Catalogue of Microorganisms (GCM) 10K type strain sequencing project: providing services to taxonomists for standard genome sequencing and annotation.</title>
        <authorList>
            <consortium name="The Broad Institute Genomics Platform"/>
            <consortium name="The Broad Institute Genome Sequencing Center for Infectious Disease"/>
            <person name="Wu L."/>
            <person name="Ma J."/>
        </authorList>
    </citation>
    <scope>NUCLEOTIDE SEQUENCE [LARGE SCALE GENOMIC DNA]</scope>
    <source>
        <strain evidence="2">CECT 7806</strain>
    </source>
</reference>
<evidence type="ECO:0000313" key="1">
    <source>
        <dbReference type="EMBL" id="MDN3574459.1"/>
    </source>
</evidence>